<evidence type="ECO:0000256" key="8">
    <source>
        <dbReference type="ARBA" id="ARBA00023065"/>
    </source>
</evidence>
<evidence type="ECO:0000256" key="5">
    <source>
        <dbReference type="ARBA" id="ARBA00022519"/>
    </source>
</evidence>
<feature type="transmembrane region" description="Helical" evidence="10">
    <location>
        <begin position="121"/>
        <end position="142"/>
    </location>
</feature>
<feature type="transmembrane region" description="Helical" evidence="10">
    <location>
        <begin position="196"/>
        <end position="221"/>
    </location>
</feature>
<dbReference type="RefSeq" id="WP_271122993.1">
    <property type="nucleotide sequence ID" value="NZ_JALHAN010000064.1"/>
</dbReference>
<dbReference type="GO" id="GO:0005886">
    <property type="term" value="C:plasma membrane"/>
    <property type="evidence" value="ECO:0007669"/>
    <property type="project" value="UniProtKB-SubCell"/>
</dbReference>
<feature type="domain" description="Cation/H+ exchanger transmembrane" evidence="11">
    <location>
        <begin position="16"/>
        <end position="268"/>
    </location>
</feature>
<name>A0A9X3ACT0_9ENTR</name>
<evidence type="ECO:0000259" key="11">
    <source>
        <dbReference type="Pfam" id="PF00999"/>
    </source>
</evidence>
<keyword evidence="13" id="KW-1185">Reference proteome</keyword>
<dbReference type="GO" id="GO:0015297">
    <property type="term" value="F:antiporter activity"/>
    <property type="evidence" value="ECO:0007669"/>
    <property type="project" value="UniProtKB-KW"/>
</dbReference>
<comment type="caution">
    <text evidence="12">The sequence shown here is derived from an EMBL/GenBank/DDBJ whole genome shotgun (WGS) entry which is preliminary data.</text>
</comment>
<feature type="transmembrane region" description="Helical" evidence="10">
    <location>
        <begin position="233"/>
        <end position="264"/>
    </location>
</feature>
<feature type="domain" description="Cation/H+ exchanger transmembrane" evidence="11">
    <location>
        <begin position="318"/>
        <end position="434"/>
    </location>
</feature>
<dbReference type="InterPro" id="IPR038770">
    <property type="entry name" value="Na+/solute_symporter_sf"/>
</dbReference>
<reference evidence="12" key="1">
    <citation type="submission" date="2022-03" db="EMBL/GenBank/DDBJ databases">
        <title>Proposal of a novel genus Dryocolo and two novel species.</title>
        <authorList>
            <person name="Maddock D.W."/>
            <person name="Brady C.L."/>
            <person name="Denman S."/>
            <person name="Arnold D."/>
        </authorList>
    </citation>
    <scope>NUCLEOTIDE SEQUENCE</scope>
    <source>
        <strain evidence="12">H6W4</strain>
    </source>
</reference>
<evidence type="ECO:0000313" key="13">
    <source>
        <dbReference type="Proteomes" id="UP001150641"/>
    </source>
</evidence>
<keyword evidence="5" id="KW-0997">Cell inner membrane</keyword>
<feature type="transmembrane region" description="Helical" evidence="10">
    <location>
        <begin position="6"/>
        <end position="24"/>
    </location>
</feature>
<organism evidence="12 13">
    <name type="scientific">Dryocola boscaweniae</name>
    <dbReference type="NCBI Taxonomy" id="2925397"/>
    <lineage>
        <taxon>Bacteria</taxon>
        <taxon>Pseudomonadati</taxon>
        <taxon>Pseudomonadota</taxon>
        <taxon>Gammaproteobacteria</taxon>
        <taxon>Enterobacterales</taxon>
        <taxon>Enterobacteriaceae</taxon>
        <taxon>Dryocola</taxon>
    </lineage>
</organism>
<evidence type="ECO:0000256" key="10">
    <source>
        <dbReference type="SAM" id="Phobius"/>
    </source>
</evidence>
<dbReference type="Gene3D" id="1.20.1530.20">
    <property type="match status" value="1"/>
</dbReference>
<feature type="transmembrane region" description="Helical" evidence="10">
    <location>
        <begin position="415"/>
        <end position="436"/>
    </location>
</feature>
<proteinExistence type="predicted"/>
<evidence type="ECO:0000256" key="4">
    <source>
        <dbReference type="ARBA" id="ARBA00022475"/>
    </source>
</evidence>
<feature type="transmembrane region" description="Helical" evidence="10">
    <location>
        <begin position="31"/>
        <end position="48"/>
    </location>
</feature>
<evidence type="ECO:0000256" key="9">
    <source>
        <dbReference type="ARBA" id="ARBA00023136"/>
    </source>
</evidence>
<evidence type="ECO:0000256" key="6">
    <source>
        <dbReference type="ARBA" id="ARBA00022692"/>
    </source>
</evidence>
<evidence type="ECO:0000313" key="12">
    <source>
        <dbReference type="EMBL" id="MCT4702183.1"/>
    </source>
</evidence>
<dbReference type="Pfam" id="PF00999">
    <property type="entry name" value="Na_H_Exchanger"/>
    <property type="match status" value="2"/>
</dbReference>
<keyword evidence="7 10" id="KW-1133">Transmembrane helix</keyword>
<dbReference type="AlphaFoldDB" id="A0A9X3ACT0"/>
<gene>
    <name evidence="12" type="ORF">MUA00_10300</name>
</gene>
<dbReference type="GO" id="GO:1902600">
    <property type="term" value="P:proton transmembrane transport"/>
    <property type="evidence" value="ECO:0007669"/>
    <property type="project" value="InterPro"/>
</dbReference>
<keyword evidence="8" id="KW-0406">Ion transport</keyword>
<dbReference type="Proteomes" id="UP001150641">
    <property type="component" value="Unassembled WGS sequence"/>
</dbReference>
<keyword evidence="3" id="KW-0050">Antiport</keyword>
<keyword evidence="4" id="KW-1003">Cell membrane</keyword>
<protein>
    <submittedName>
        <fullName evidence="12">Cation:proton antiporter</fullName>
    </submittedName>
</protein>
<accession>A0A9X3ACT0</accession>
<feature type="transmembrane region" description="Helical" evidence="10">
    <location>
        <begin position="380"/>
        <end position="400"/>
    </location>
</feature>
<keyword evidence="9 10" id="KW-0472">Membrane</keyword>
<evidence type="ECO:0000256" key="7">
    <source>
        <dbReference type="ARBA" id="ARBA00022989"/>
    </source>
</evidence>
<feature type="transmembrane region" description="Helical" evidence="10">
    <location>
        <begin position="327"/>
        <end position="344"/>
    </location>
</feature>
<dbReference type="PANTHER" id="PTHR32507">
    <property type="entry name" value="NA(+)/H(+) ANTIPORTER 1"/>
    <property type="match status" value="1"/>
</dbReference>
<feature type="transmembrane region" description="Helical" evidence="10">
    <location>
        <begin position="350"/>
        <end position="368"/>
    </location>
</feature>
<dbReference type="InterPro" id="IPR006153">
    <property type="entry name" value="Cation/H_exchanger_TM"/>
</dbReference>
<evidence type="ECO:0000256" key="2">
    <source>
        <dbReference type="ARBA" id="ARBA00022448"/>
    </source>
</evidence>
<keyword evidence="6 10" id="KW-0812">Transmembrane</keyword>
<dbReference type="EMBL" id="JALHAP010000077">
    <property type="protein sequence ID" value="MCT4702183.1"/>
    <property type="molecule type" value="Genomic_DNA"/>
</dbReference>
<keyword evidence="2" id="KW-0813">Transport</keyword>
<comment type="subcellular location">
    <subcellularLocation>
        <location evidence="1">Cell membrane</location>
        <topology evidence="1">Multi-pass membrane protein</topology>
    </subcellularLocation>
</comment>
<sequence length="442" mass="47715">MNFITWTAASGALLLLMSLSYGWISRSVVPLFGLYLLVGIVCGPWVLNLLNIDIFKYSTIIAHVSEVAMAASLFMTGLKIRMPFRSAGWKMGVLLAGPAMLLTVGSIMLAAHYLLGMNWPISLAFAAIIAPTDPVLASLIAINDARDDDSLRLSLSTEAGMNDGTALPLLALALMFANSGGEITSSEIAHWFTIEVVWALVAGVVIGYLLGHAVGLMATHFRYTQREFASSDFIALSLIALSYAIALALGASGFLAAFAAGVGLRRAEIKVQRHFPEEREEENGTALPAETMVNPHQRHAFSETTRVKSMGLVIGDALSFGDTVERLFAAALIIILGITLAQHWQPDGLLMAALLFVVIRPLAVYAVTWGVSTPAYQRMAISWLGIRGIGSLNYIAYAWMHGMRGDEANYMMDCALTLVVASVIVHGISVNPLMALRRKKMQ</sequence>
<evidence type="ECO:0000256" key="3">
    <source>
        <dbReference type="ARBA" id="ARBA00022449"/>
    </source>
</evidence>
<dbReference type="PANTHER" id="PTHR32507:SF8">
    <property type="entry name" value="CNH1P"/>
    <property type="match status" value="1"/>
</dbReference>
<feature type="transmembrane region" description="Helical" evidence="10">
    <location>
        <begin position="92"/>
        <end position="115"/>
    </location>
</feature>
<evidence type="ECO:0000256" key="1">
    <source>
        <dbReference type="ARBA" id="ARBA00004651"/>
    </source>
</evidence>